<feature type="transmembrane region" description="Helical" evidence="9">
    <location>
        <begin position="12"/>
        <end position="29"/>
    </location>
</feature>
<evidence type="ECO:0000256" key="5">
    <source>
        <dbReference type="ARBA" id="ARBA00022692"/>
    </source>
</evidence>
<feature type="transmembrane region" description="Helical" evidence="9">
    <location>
        <begin position="200"/>
        <end position="218"/>
    </location>
</feature>
<keyword evidence="7 9" id="KW-1133">Transmembrane helix</keyword>
<reference evidence="10 11" key="1">
    <citation type="submission" date="2016-02" db="EMBL/GenBank/DDBJ databases">
        <authorList>
            <consortium name="Pathogen Informatics"/>
        </authorList>
    </citation>
    <scope>NUCLEOTIDE SEQUENCE [LARGE SCALE GENOMIC DNA]</scope>
    <source>
        <strain evidence="10 11">RC20</strain>
    </source>
</reference>
<keyword evidence="11" id="KW-1185">Reference proteome</keyword>
<evidence type="ECO:0000256" key="7">
    <source>
        <dbReference type="ARBA" id="ARBA00022989"/>
    </source>
</evidence>
<evidence type="ECO:0000256" key="2">
    <source>
        <dbReference type="ARBA" id="ARBA00008540"/>
    </source>
</evidence>
<dbReference type="Pfam" id="PF05525">
    <property type="entry name" value="Branch_AA_trans"/>
    <property type="match status" value="1"/>
</dbReference>
<evidence type="ECO:0000313" key="11">
    <source>
        <dbReference type="Proteomes" id="UP000069632"/>
    </source>
</evidence>
<sequence>MKGHITKSQFLIISLMLFSMFFGAGNFIFPPMVGREAGENVYEAIMFFCLTAVALPVLGVAAIAKVQSMDILVRRVDPVFAVVFTLLIYITIGPAFAIPRAANMPFEVSVAPMISSDSHTYALLIYTCVYFLLNYIICINPSKMVETLGKFLTPIMLVLIAVLFIVGVMSPMGEFGAASGKYAQHPIASGFLDGYQTMDALASIVFAIVVINAMRALGIKNRAVLVSATIKAGILAGAILMSVYMMLAYLGASSGTLFTEVSNGANLLSQITYHLFGEFGRVILGAIFLLACLTTTVGLIGSASEYFSSVTKLSYKFWVVAWSVLSFCVANAGLDAILKFSIPVLIGLYPVTIVLIILALIDGVIEGSKLIYRSCIYVAVVVGILSALGYSGISLGVVGEYASKLPFFDTGLGWIVPEIVCFMITYIVHIFRKRDGI</sequence>
<dbReference type="RefSeq" id="WP_075494507.1">
    <property type="nucleotide sequence ID" value="NZ_CP053844.1"/>
</dbReference>
<keyword evidence="5 9" id="KW-0812">Transmembrane</keyword>
<evidence type="ECO:0000256" key="1">
    <source>
        <dbReference type="ARBA" id="ARBA00004651"/>
    </source>
</evidence>
<comment type="similarity">
    <text evidence="2">Belongs to the branched chain amino acid transporter family.</text>
</comment>
<feature type="transmembrane region" description="Helical" evidence="9">
    <location>
        <begin position="230"/>
        <end position="252"/>
    </location>
</feature>
<dbReference type="InterPro" id="IPR004685">
    <property type="entry name" value="Brnchd-chn_aa_trnsp_Livcs"/>
</dbReference>
<keyword evidence="8 9" id="KW-0472">Membrane</keyword>
<dbReference type="GO" id="GO:0015818">
    <property type="term" value="P:isoleucine transport"/>
    <property type="evidence" value="ECO:0007669"/>
    <property type="project" value="TreeGrafter"/>
</dbReference>
<keyword evidence="4" id="KW-1003">Cell membrane</keyword>
<dbReference type="Proteomes" id="UP000069632">
    <property type="component" value="Unassembled WGS sequence"/>
</dbReference>
<name>A0A128EET1_9BACT</name>
<evidence type="ECO:0000256" key="6">
    <source>
        <dbReference type="ARBA" id="ARBA00022970"/>
    </source>
</evidence>
<gene>
    <name evidence="10" type="primary">brnQ</name>
    <name evidence="10" type="ORF">ERS672216_00883</name>
</gene>
<dbReference type="PANTHER" id="PTHR30588:SF0">
    <property type="entry name" value="BRANCHED-CHAIN AMINO ACID PERMEASE BRNQ"/>
    <property type="match status" value="1"/>
</dbReference>
<evidence type="ECO:0000256" key="9">
    <source>
        <dbReference type="SAM" id="Phobius"/>
    </source>
</evidence>
<dbReference type="NCBIfam" id="TIGR00796">
    <property type="entry name" value="livcs"/>
    <property type="match status" value="1"/>
</dbReference>
<proteinExistence type="inferred from homology"/>
<evidence type="ECO:0000256" key="4">
    <source>
        <dbReference type="ARBA" id="ARBA00022475"/>
    </source>
</evidence>
<dbReference type="GO" id="GO:0015820">
    <property type="term" value="P:L-leucine transport"/>
    <property type="evidence" value="ECO:0007669"/>
    <property type="project" value="TreeGrafter"/>
</dbReference>
<dbReference type="EMBL" id="FIZP01000003">
    <property type="protein sequence ID" value="CZE47436.1"/>
    <property type="molecule type" value="Genomic_DNA"/>
</dbReference>
<feature type="transmembrane region" description="Helical" evidence="9">
    <location>
        <begin position="376"/>
        <end position="399"/>
    </location>
</feature>
<evidence type="ECO:0000313" key="10">
    <source>
        <dbReference type="EMBL" id="CZE47436.1"/>
    </source>
</evidence>
<comment type="subcellular location">
    <subcellularLocation>
        <location evidence="1">Cell membrane</location>
        <topology evidence="1">Multi-pass membrane protein</topology>
    </subcellularLocation>
</comment>
<evidence type="ECO:0000256" key="3">
    <source>
        <dbReference type="ARBA" id="ARBA00022448"/>
    </source>
</evidence>
<keyword evidence="3" id="KW-0813">Transport</keyword>
<keyword evidence="6" id="KW-0029">Amino-acid transport</keyword>
<evidence type="ECO:0000256" key="8">
    <source>
        <dbReference type="ARBA" id="ARBA00023136"/>
    </source>
</evidence>
<dbReference type="GO" id="GO:0015188">
    <property type="term" value="F:L-isoleucine transmembrane transporter activity"/>
    <property type="evidence" value="ECO:0007669"/>
    <property type="project" value="TreeGrafter"/>
</dbReference>
<dbReference type="PANTHER" id="PTHR30588">
    <property type="entry name" value="BRANCHED-CHAIN AMINO ACID TRANSPORT SYSTEM 2 CARRIER PROTEIN"/>
    <property type="match status" value="1"/>
</dbReference>
<accession>A0A128EET1</accession>
<dbReference type="GO" id="GO:0015190">
    <property type="term" value="F:L-leucine transmembrane transporter activity"/>
    <property type="evidence" value="ECO:0007669"/>
    <property type="project" value="TreeGrafter"/>
</dbReference>
<dbReference type="AlphaFoldDB" id="A0A128EET1"/>
<dbReference type="OrthoDB" id="9783920at2"/>
<dbReference type="GO" id="GO:0005304">
    <property type="term" value="F:L-valine transmembrane transporter activity"/>
    <property type="evidence" value="ECO:0007669"/>
    <property type="project" value="TreeGrafter"/>
</dbReference>
<feature type="transmembrane region" description="Helical" evidence="9">
    <location>
        <begin position="411"/>
        <end position="431"/>
    </location>
</feature>
<feature type="transmembrane region" description="Helical" evidence="9">
    <location>
        <begin position="118"/>
        <end position="139"/>
    </location>
</feature>
<dbReference type="GO" id="GO:0005886">
    <property type="term" value="C:plasma membrane"/>
    <property type="evidence" value="ECO:0007669"/>
    <property type="project" value="UniProtKB-SubCell"/>
</dbReference>
<protein>
    <submittedName>
        <fullName evidence="10">Branched-chain amino acid transport system II carrier protein</fullName>
    </submittedName>
</protein>
<feature type="transmembrane region" description="Helical" evidence="9">
    <location>
        <begin position="340"/>
        <end position="364"/>
    </location>
</feature>
<organism evidence="10 11">
    <name type="scientific">Campylobacter geochelonis</name>
    <dbReference type="NCBI Taxonomy" id="1780362"/>
    <lineage>
        <taxon>Bacteria</taxon>
        <taxon>Pseudomonadati</taxon>
        <taxon>Campylobacterota</taxon>
        <taxon>Epsilonproteobacteria</taxon>
        <taxon>Campylobacterales</taxon>
        <taxon>Campylobacteraceae</taxon>
        <taxon>Campylobacter</taxon>
    </lineage>
</organism>
<feature type="transmembrane region" description="Helical" evidence="9">
    <location>
        <begin position="282"/>
        <end position="303"/>
    </location>
</feature>
<feature type="transmembrane region" description="Helical" evidence="9">
    <location>
        <begin position="76"/>
        <end position="98"/>
    </location>
</feature>
<feature type="transmembrane region" description="Helical" evidence="9">
    <location>
        <begin position="41"/>
        <end position="64"/>
    </location>
</feature>
<feature type="transmembrane region" description="Helical" evidence="9">
    <location>
        <begin position="315"/>
        <end position="334"/>
    </location>
</feature>
<feature type="transmembrane region" description="Helical" evidence="9">
    <location>
        <begin position="151"/>
        <end position="172"/>
    </location>
</feature>